<evidence type="ECO:0000256" key="1">
    <source>
        <dbReference type="ARBA" id="ARBA00007664"/>
    </source>
</evidence>
<dbReference type="CDD" id="cd00190">
    <property type="entry name" value="Tryp_SPc"/>
    <property type="match status" value="1"/>
</dbReference>
<keyword evidence="3" id="KW-0378">Hydrolase</keyword>
<keyword evidence="3" id="KW-0720">Serine protease</keyword>
<name>A0A401YV56_9ACTN</name>
<organism evidence="6 7">
    <name type="scientific">Embleya hyalina</name>
    <dbReference type="NCBI Taxonomy" id="516124"/>
    <lineage>
        <taxon>Bacteria</taxon>
        <taxon>Bacillati</taxon>
        <taxon>Actinomycetota</taxon>
        <taxon>Actinomycetes</taxon>
        <taxon>Kitasatosporales</taxon>
        <taxon>Streptomycetaceae</taxon>
        <taxon>Embleya</taxon>
    </lineage>
</organism>
<dbReference type="InterPro" id="IPR001254">
    <property type="entry name" value="Trypsin_dom"/>
</dbReference>
<dbReference type="InterPro" id="IPR001314">
    <property type="entry name" value="Peptidase_S1A"/>
</dbReference>
<keyword evidence="7" id="KW-1185">Reference proteome</keyword>
<dbReference type="EMBL" id="BIFH01000028">
    <property type="protein sequence ID" value="GCD98502.1"/>
    <property type="molecule type" value="Genomic_DNA"/>
</dbReference>
<dbReference type="Pfam" id="PF00089">
    <property type="entry name" value="Trypsin"/>
    <property type="match status" value="1"/>
</dbReference>
<sequence length="281" mass="28397">MRREPPSCGRAIEGDTRDMTRTRHTSDTRRPGAAKVFGAAVVALAAVGLCAPSASAVRNGTDAPAGAAPYTVALYTADGELLCGGTLVAPTKVLTAAHCATAVDDPTGITVVAGKVELTAPGGRTRKVTGARVHSKFAQGTLTYDAAVLTLDRSLADPTLPIAGAEDGALYTLGKSATVYGWGKRDGGVPTTRQQRTTLVLSPVASCEPYTFPGDTTATKVCGLPPAANPGTSICRGDSGGPLVAGGKLIGIVSSGNKYCDGAQPRSVFTRASAVAKDLGL</sequence>
<accession>A0A401YV56</accession>
<dbReference type="PANTHER" id="PTHR24276:SF98">
    <property type="entry name" value="FI18310P1-RELATED"/>
    <property type="match status" value="1"/>
</dbReference>
<evidence type="ECO:0000256" key="3">
    <source>
        <dbReference type="RuleBase" id="RU363034"/>
    </source>
</evidence>
<dbReference type="FunFam" id="2.40.10.10:FF:000068">
    <property type="entry name" value="transmembrane protease serine 2"/>
    <property type="match status" value="1"/>
</dbReference>
<dbReference type="SMART" id="SM00020">
    <property type="entry name" value="Tryp_SPc"/>
    <property type="match status" value="1"/>
</dbReference>
<keyword evidence="3 6" id="KW-0645">Protease</keyword>
<feature type="compositionally biased region" description="Basic and acidic residues" evidence="4">
    <location>
        <begin position="12"/>
        <end position="30"/>
    </location>
</feature>
<evidence type="ECO:0000313" key="7">
    <source>
        <dbReference type="Proteomes" id="UP000286931"/>
    </source>
</evidence>
<dbReference type="PROSITE" id="PS50240">
    <property type="entry name" value="TRYPSIN_DOM"/>
    <property type="match status" value="1"/>
</dbReference>
<evidence type="ECO:0000259" key="5">
    <source>
        <dbReference type="PROSITE" id="PS50240"/>
    </source>
</evidence>
<dbReference type="AlphaFoldDB" id="A0A401YV56"/>
<dbReference type="GO" id="GO:0004252">
    <property type="term" value="F:serine-type endopeptidase activity"/>
    <property type="evidence" value="ECO:0007669"/>
    <property type="project" value="InterPro"/>
</dbReference>
<comment type="caution">
    <text evidence="6">The sequence shown here is derived from an EMBL/GenBank/DDBJ whole genome shotgun (WGS) entry which is preliminary data.</text>
</comment>
<gene>
    <name evidence="6" type="ORF">EHYA_06209</name>
</gene>
<protein>
    <submittedName>
        <fullName evidence="6">Serine protease</fullName>
    </submittedName>
</protein>
<proteinExistence type="inferred from homology"/>
<dbReference type="SUPFAM" id="SSF50494">
    <property type="entry name" value="Trypsin-like serine proteases"/>
    <property type="match status" value="1"/>
</dbReference>
<evidence type="ECO:0000313" key="6">
    <source>
        <dbReference type="EMBL" id="GCD98502.1"/>
    </source>
</evidence>
<feature type="region of interest" description="Disordered" evidence="4">
    <location>
        <begin position="1"/>
        <end position="30"/>
    </location>
</feature>
<dbReference type="Gene3D" id="2.40.10.10">
    <property type="entry name" value="Trypsin-like serine proteases"/>
    <property type="match status" value="1"/>
</dbReference>
<dbReference type="PRINTS" id="PR00722">
    <property type="entry name" value="CHYMOTRYPSIN"/>
</dbReference>
<dbReference type="InterPro" id="IPR043504">
    <property type="entry name" value="Peptidase_S1_PA_chymotrypsin"/>
</dbReference>
<dbReference type="InterPro" id="IPR050430">
    <property type="entry name" value="Peptidase_S1"/>
</dbReference>
<dbReference type="PROSITE" id="PS00134">
    <property type="entry name" value="TRYPSIN_HIS"/>
    <property type="match status" value="1"/>
</dbReference>
<dbReference type="InterPro" id="IPR009003">
    <property type="entry name" value="Peptidase_S1_PA"/>
</dbReference>
<dbReference type="InterPro" id="IPR033116">
    <property type="entry name" value="TRYPSIN_SER"/>
</dbReference>
<dbReference type="InterPro" id="IPR018114">
    <property type="entry name" value="TRYPSIN_HIS"/>
</dbReference>
<dbReference type="Proteomes" id="UP000286931">
    <property type="component" value="Unassembled WGS sequence"/>
</dbReference>
<evidence type="ECO:0000256" key="2">
    <source>
        <dbReference type="ARBA" id="ARBA00023157"/>
    </source>
</evidence>
<dbReference type="PANTHER" id="PTHR24276">
    <property type="entry name" value="POLYSERASE-RELATED"/>
    <property type="match status" value="1"/>
</dbReference>
<feature type="domain" description="Peptidase S1" evidence="5">
    <location>
        <begin position="57"/>
        <end position="281"/>
    </location>
</feature>
<dbReference type="PROSITE" id="PS00135">
    <property type="entry name" value="TRYPSIN_SER"/>
    <property type="match status" value="1"/>
</dbReference>
<comment type="similarity">
    <text evidence="1">Belongs to the peptidase S1 family.</text>
</comment>
<dbReference type="GO" id="GO:0006508">
    <property type="term" value="P:proteolysis"/>
    <property type="evidence" value="ECO:0007669"/>
    <property type="project" value="UniProtKB-KW"/>
</dbReference>
<keyword evidence="2" id="KW-1015">Disulfide bond</keyword>
<evidence type="ECO:0000256" key="4">
    <source>
        <dbReference type="SAM" id="MobiDB-lite"/>
    </source>
</evidence>
<reference evidence="6 7" key="1">
    <citation type="submission" date="2018-12" db="EMBL/GenBank/DDBJ databases">
        <title>Draft genome sequence of Embleya hyalina NBRC 13850T.</title>
        <authorList>
            <person name="Komaki H."/>
            <person name="Hosoyama A."/>
            <person name="Kimura A."/>
            <person name="Ichikawa N."/>
            <person name="Tamura T."/>
        </authorList>
    </citation>
    <scope>NUCLEOTIDE SEQUENCE [LARGE SCALE GENOMIC DNA]</scope>
    <source>
        <strain evidence="6 7">NBRC 13850</strain>
    </source>
</reference>